<feature type="compositionally biased region" description="Polar residues" evidence="1">
    <location>
        <begin position="1"/>
        <end position="24"/>
    </location>
</feature>
<dbReference type="Proteomes" id="UP000324222">
    <property type="component" value="Unassembled WGS sequence"/>
</dbReference>
<evidence type="ECO:0000313" key="3">
    <source>
        <dbReference type="Proteomes" id="UP000324222"/>
    </source>
</evidence>
<feature type="region of interest" description="Disordered" evidence="1">
    <location>
        <begin position="1"/>
        <end position="30"/>
    </location>
</feature>
<name>A0A5B7HX86_PORTR</name>
<comment type="caution">
    <text evidence="2">The sequence shown here is derived from an EMBL/GenBank/DDBJ whole genome shotgun (WGS) entry which is preliminary data.</text>
</comment>
<accession>A0A5B7HX86</accession>
<dbReference type="AlphaFoldDB" id="A0A5B7HX86"/>
<organism evidence="2 3">
    <name type="scientific">Portunus trituberculatus</name>
    <name type="common">Swimming crab</name>
    <name type="synonym">Neptunus trituberculatus</name>
    <dbReference type="NCBI Taxonomy" id="210409"/>
    <lineage>
        <taxon>Eukaryota</taxon>
        <taxon>Metazoa</taxon>
        <taxon>Ecdysozoa</taxon>
        <taxon>Arthropoda</taxon>
        <taxon>Crustacea</taxon>
        <taxon>Multicrustacea</taxon>
        <taxon>Malacostraca</taxon>
        <taxon>Eumalacostraca</taxon>
        <taxon>Eucarida</taxon>
        <taxon>Decapoda</taxon>
        <taxon>Pleocyemata</taxon>
        <taxon>Brachyura</taxon>
        <taxon>Eubrachyura</taxon>
        <taxon>Portunoidea</taxon>
        <taxon>Portunidae</taxon>
        <taxon>Portuninae</taxon>
        <taxon>Portunus</taxon>
    </lineage>
</organism>
<protein>
    <submittedName>
        <fullName evidence="2">Uncharacterized protein</fullName>
    </submittedName>
</protein>
<evidence type="ECO:0000313" key="2">
    <source>
        <dbReference type="EMBL" id="MPC76012.1"/>
    </source>
</evidence>
<keyword evidence="3" id="KW-1185">Reference proteome</keyword>
<dbReference type="EMBL" id="VSRR010042376">
    <property type="protein sequence ID" value="MPC76012.1"/>
    <property type="molecule type" value="Genomic_DNA"/>
</dbReference>
<proteinExistence type="predicted"/>
<reference evidence="2 3" key="1">
    <citation type="submission" date="2019-05" db="EMBL/GenBank/DDBJ databases">
        <title>Another draft genome of Portunus trituberculatus and its Hox gene families provides insights of decapod evolution.</title>
        <authorList>
            <person name="Jeong J.-H."/>
            <person name="Song I."/>
            <person name="Kim S."/>
            <person name="Choi T."/>
            <person name="Kim D."/>
            <person name="Ryu S."/>
            <person name="Kim W."/>
        </authorList>
    </citation>
    <scope>NUCLEOTIDE SEQUENCE [LARGE SCALE GENOMIC DNA]</scope>
    <source>
        <tissue evidence="2">Muscle</tissue>
    </source>
</reference>
<evidence type="ECO:0000256" key="1">
    <source>
        <dbReference type="SAM" id="MobiDB-lite"/>
    </source>
</evidence>
<gene>
    <name evidence="2" type="ORF">E2C01_070413</name>
</gene>
<sequence>MSQSQSHTWGTKNRITQTQRQQSSKVKDEPGKIKVIPNSATTIVMQKCPCKENLGWQSLSGQIRIPTRALGEPSDPKARMVPLHHVGPICDKVKVNCMVYSQSALLPPLITKHDMSTPRHCPREAIPRARLNSRLPLRSSSTQRI</sequence>